<organism evidence="2 3">
    <name type="scientific">Sphingomonas gellani</name>
    <dbReference type="NCBI Taxonomy" id="1166340"/>
    <lineage>
        <taxon>Bacteria</taxon>
        <taxon>Pseudomonadati</taxon>
        <taxon>Pseudomonadota</taxon>
        <taxon>Alphaproteobacteria</taxon>
        <taxon>Sphingomonadales</taxon>
        <taxon>Sphingomonadaceae</taxon>
        <taxon>Sphingomonas</taxon>
    </lineage>
</organism>
<evidence type="ECO:0000313" key="2">
    <source>
        <dbReference type="EMBL" id="SEM81501.1"/>
    </source>
</evidence>
<dbReference type="STRING" id="1166340.SAMN05192583_1343"/>
<sequence>MTKFTPIESEFATSEDAAAHDAWFRAKVEKALSSTTPGIPHDQVMADMQAIIERARKR</sequence>
<feature type="domain" description="Stability determinant" evidence="1">
    <location>
        <begin position="15"/>
        <end position="46"/>
    </location>
</feature>
<dbReference type="OrthoDB" id="9799097at2"/>
<accession>A0A1H8BEZ3</accession>
<name>A0A1H8BEZ3_9SPHN</name>
<dbReference type="EMBL" id="FOCF01000002">
    <property type="protein sequence ID" value="SEM81501.1"/>
    <property type="molecule type" value="Genomic_DNA"/>
</dbReference>
<evidence type="ECO:0000313" key="3">
    <source>
        <dbReference type="Proteomes" id="UP000199206"/>
    </source>
</evidence>
<dbReference type="AlphaFoldDB" id="A0A1H8BEZ3"/>
<proteinExistence type="predicted"/>
<evidence type="ECO:0000259" key="1">
    <source>
        <dbReference type="Pfam" id="PF21217"/>
    </source>
</evidence>
<dbReference type="InterPro" id="IPR048851">
    <property type="entry name" value="PaaA2_dom"/>
</dbReference>
<reference evidence="3" key="1">
    <citation type="submission" date="2016-10" db="EMBL/GenBank/DDBJ databases">
        <authorList>
            <person name="Varghese N."/>
            <person name="Submissions S."/>
        </authorList>
    </citation>
    <scope>NUCLEOTIDE SEQUENCE [LARGE SCALE GENOMIC DNA]</scope>
    <source>
        <strain evidence="3">S6-262</strain>
    </source>
</reference>
<protein>
    <recommendedName>
        <fullName evidence="1">Stability determinant domain-containing protein</fullName>
    </recommendedName>
</protein>
<dbReference type="Gene3D" id="6.20.450.20">
    <property type="match status" value="1"/>
</dbReference>
<dbReference type="Pfam" id="PF21217">
    <property type="entry name" value="PaaA2"/>
    <property type="match status" value="1"/>
</dbReference>
<dbReference type="Proteomes" id="UP000199206">
    <property type="component" value="Unassembled WGS sequence"/>
</dbReference>
<keyword evidence="3" id="KW-1185">Reference proteome</keyword>
<dbReference type="RefSeq" id="WP_093664683.1">
    <property type="nucleotide sequence ID" value="NZ_FOCF01000002.1"/>
</dbReference>
<gene>
    <name evidence="2" type="ORF">SAMN05192583_1343</name>
</gene>